<keyword evidence="3" id="KW-0479">Metal-binding</keyword>
<dbReference type="Proteomes" id="UP000683925">
    <property type="component" value="Unassembled WGS sequence"/>
</dbReference>
<dbReference type="SMART" id="SM00714">
    <property type="entry name" value="LITAF"/>
    <property type="match status" value="1"/>
</dbReference>
<feature type="transmembrane region" description="Helical" evidence="7">
    <location>
        <begin position="153"/>
        <end position="173"/>
    </location>
</feature>
<keyword evidence="4" id="KW-0862">Zinc</keyword>
<feature type="domain" description="LITAF" evidence="8">
    <location>
        <begin position="116"/>
        <end position="197"/>
    </location>
</feature>
<dbReference type="PROSITE" id="PS51837">
    <property type="entry name" value="LITAF"/>
    <property type="match status" value="1"/>
</dbReference>
<dbReference type="GO" id="GO:0016020">
    <property type="term" value="C:membrane"/>
    <property type="evidence" value="ECO:0007669"/>
    <property type="project" value="UniProtKB-SubCell"/>
</dbReference>
<evidence type="ECO:0000256" key="3">
    <source>
        <dbReference type="ARBA" id="ARBA00022723"/>
    </source>
</evidence>
<comment type="caution">
    <text evidence="9">The sequence shown here is derived from an EMBL/GenBank/DDBJ whole genome shotgun (WGS) entry which is preliminary data.</text>
</comment>
<feature type="region of interest" description="Disordered" evidence="6">
    <location>
        <begin position="1"/>
        <end position="49"/>
    </location>
</feature>
<dbReference type="EMBL" id="CAJJDP010000114">
    <property type="protein sequence ID" value="CAD8197285.1"/>
    <property type="molecule type" value="Genomic_DNA"/>
</dbReference>
<evidence type="ECO:0000256" key="6">
    <source>
        <dbReference type="SAM" id="MobiDB-lite"/>
    </source>
</evidence>
<dbReference type="InterPro" id="IPR006629">
    <property type="entry name" value="LITAF"/>
</dbReference>
<reference evidence="9" key="1">
    <citation type="submission" date="2021-01" db="EMBL/GenBank/DDBJ databases">
        <authorList>
            <consortium name="Genoscope - CEA"/>
            <person name="William W."/>
        </authorList>
    </citation>
    <scope>NUCLEOTIDE SEQUENCE</scope>
</reference>
<accession>A0A8S1X7T5</accession>
<dbReference type="PANTHER" id="PTHR23292">
    <property type="entry name" value="LIPOPOLYSACCHARIDE-INDUCED TUMOR NECROSIS FACTOR-ALPHA FACTOR"/>
    <property type="match status" value="1"/>
</dbReference>
<sequence>MQAQIQSEQEENKPIRSSEENQNEQLNQQQDRVQSSSIPVNEKTRLPPNSNIYLQKAEIKEVSNVWPQQAPFSYPNIVAQQIQCEVNQGQQSSAQQSDNQQFMFHQSMQLAQGSKIPNHLNLTQTPKMRHSQQLQCRWCNQEVFSQIENKIGLTQLLLCLLFLPALGIGFMFVCCNTYKDCYHYCSQCSGEMGVVKLIDFEC</sequence>
<gene>
    <name evidence="9" type="ORF">POCTA_138.1.T1140032</name>
</gene>
<evidence type="ECO:0000256" key="7">
    <source>
        <dbReference type="SAM" id="Phobius"/>
    </source>
</evidence>
<keyword evidence="10" id="KW-1185">Reference proteome</keyword>
<dbReference type="InterPro" id="IPR037519">
    <property type="entry name" value="LITAF_fam"/>
</dbReference>
<keyword evidence="7" id="KW-0812">Transmembrane</keyword>
<dbReference type="Pfam" id="PF10601">
    <property type="entry name" value="zf-LITAF-like"/>
    <property type="match status" value="1"/>
</dbReference>
<evidence type="ECO:0000256" key="2">
    <source>
        <dbReference type="ARBA" id="ARBA00005975"/>
    </source>
</evidence>
<dbReference type="GO" id="GO:0008270">
    <property type="term" value="F:zinc ion binding"/>
    <property type="evidence" value="ECO:0007669"/>
    <property type="project" value="TreeGrafter"/>
</dbReference>
<dbReference type="OMA" id="PNIVAQQ"/>
<evidence type="ECO:0000313" key="9">
    <source>
        <dbReference type="EMBL" id="CAD8197285.1"/>
    </source>
</evidence>
<comment type="similarity">
    <text evidence="2">Belongs to the CDIP1/LITAF family.</text>
</comment>
<feature type="compositionally biased region" description="Basic and acidic residues" evidence="6">
    <location>
        <begin position="10"/>
        <end position="19"/>
    </location>
</feature>
<proteinExistence type="inferred from homology"/>
<dbReference type="AlphaFoldDB" id="A0A8S1X7T5"/>
<evidence type="ECO:0000256" key="4">
    <source>
        <dbReference type="ARBA" id="ARBA00022833"/>
    </source>
</evidence>
<evidence type="ECO:0000313" key="10">
    <source>
        <dbReference type="Proteomes" id="UP000683925"/>
    </source>
</evidence>
<dbReference type="PANTHER" id="PTHR23292:SF6">
    <property type="entry name" value="FI16602P1-RELATED"/>
    <property type="match status" value="1"/>
</dbReference>
<evidence type="ECO:0000256" key="1">
    <source>
        <dbReference type="ARBA" id="ARBA00004170"/>
    </source>
</evidence>
<organism evidence="9 10">
    <name type="scientific">Paramecium octaurelia</name>
    <dbReference type="NCBI Taxonomy" id="43137"/>
    <lineage>
        <taxon>Eukaryota</taxon>
        <taxon>Sar</taxon>
        <taxon>Alveolata</taxon>
        <taxon>Ciliophora</taxon>
        <taxon>Intramacronucleata</taxon>
        <taxon>Oligohymenophorea</taxon>
        <taxon>Peniculida</taxon>
        <taxon>Parameciidae</taxon>
        <taxon>Paramecium</taxon>
    </lineage>
</organism>
<keyword evidence="7" id="KW-1133">Transmembrane helix</keyword>
<name>A0A8S1X7T5_PAROT</name>
<protein>
    <recommendedName>
        <fullName evidence="8">LITAF domain-containing protein</fullName>
    </recommendedName>
</protein>
<dbReference type="OrthoDB" id="311386at2759"/>
<evidence type="ECO:0000256" key="5">
    <source>
        <dbReference type="ARBA" id="ARBA00023136"/>
    </source>
</evidence>
<comment type="subcellular location">
    <subcellularLocation>
        <location evidence="1">Membrane</location>
        <topology evidence="1">Peripheral membrane protein</topology>
    </subcellularLocation>
</comment>
<keyword evidence="5 7" id="KW-0472">Membrane</keyword>
<evidence type="ECO:0000259" key="8">
    <source>
        <dbReference type="PROSITE" id="PS51837"/>
    </source>
</evidence>